<dbReference type="SMART" id="SM00749">
    <property type="entry name" value="BON"/>
    <property type="match status" value="2"/>
</dbReference>
<dbReference type="InterPro" id="IPR051686">
    <property type="entry name" value="Lipoprotein_DolP"/>
</dbReference>
<dbReference type="PROSITE" id="PS50914">
    <property type="entry name" value="BON"/>
    <property type="match status" value="3"/>
</dbReference>
<evidence type="ECO:0000259" key="2">
    <source>
        <dbReference type="PROSITE" id="PS50914"/>
    </source>
</evidence>
<gene>
    <name evidence="3" type="ORF">KGQ19_15615</name>
</gene>
<evidence type="ECO:0000313" key="3">
    <source>
        <dbReference type="EMBL" id="MBS2548292.1"/>
    </source>
</evidence>
<feature type="domain" description="BON" evidence="2">
    <location>
        <begin position="81"/>
        <end position="149"/>
    </location>
</feature>
<feature type="domain" description="BON" evidence="2">
    <location>
        <begin position="152"/>
        <end position="221"/>
    </location>
</feature>
<dbReference type="RefSeq" id="WP_212009866.1">
    <property type="nucleotide sequence ID" value="NZ_JAAFYZ010000046.1"/>
</dbReference>
<keyword evidence="4" id="KW-1185">Reference proteome</keyword>
<comment type="caution">
    <text evidence="3">The sequence shown here is derived from an EMBL/GenBank/DDBJ whole genome shotgun (WGS) entry which is preliminary data.</text>
</comment>
<dbReference type="Pfam" id="PF04972">
    <property type="entry name" value="BON"/>
    <property type="match status" value="3"/>
</dbReference>
<feature type="domain" description="BON" evidence="2">
    <location>
        <begin position="8"/>
        <end position="76"/>
    </location>
</feature>
<dbReference type="InterPro" id="IPR014004">
    <property type="entry name" value="Transpt-assoc_nodulatn_dom_bac"/>
</dbReference>
<evidence type="ECO:0000256" key="1">
    <source>
        <dbReference type="ARBA" id="ARBA00022729"/>
    </source>
</evidence>
<dbReference type="Gene3D" id="3.30.1340.30">
    <property type="match status" value="3"/>
</dbReference>
<name>A0ABS5KQG7_9ACTN</name>
<accession>A0ABS5KQG7</accession>
<reference evidence="3 4" key="1">
    <citation type="submission" date="2020-02" db="EMBL/GenBank/DDBJ databases">
        <title>Acidophilic actinobacteria isolated from forest soil.</title>
        <authorList>
            <person name="Golinska P."/>
        </authorList>
    </citation>
    <scope>NUCLEOTIDE SEQUENCE [LARGE SCALE GENOMIC DNA]</scope>
    <source>
        <strain evidence="3 4">NL8</strain>
    </source>
</reference>
<dbReference type="PANTHER" id="PTHR34606">
    <property type="entry name" value="BON DOMAIN-CONTAINING PROTEIN"/>
    <property type="match status" value="1"/>
</dbReference>
<sequence>MTQTQQKTDGALKVAIISELAWTAGVDSAHVGVAVTDGAVTLSGEVESYPEKLRAEKAVARVHGVTAIAAEITVHGRQTVNDTDIAREAGEALDRAVDVPAGSVTASVHDHAITLSGQVPWNYQREAAGRAVRDLRGVTDLHNTVGVRPEVSATNIKTSISAALVRTARAEARDTVVTADTAGVVTLAGTVHSMTERRAAEYAAWSAPGVADVVNHLRVQN</sequence>
<dbReference type="EMBL" id="JAAFYZ010000046">
    <property type="protein sequence ID" value="MBS2548292.1"/>
    <property type="molecule type" value="Genomic_DNA"/>
</dbReference>
<organism evidence="3 4">
    <name type="scientific">Catenulispora pinistramenti</name>
    <dbReference type="NCBI Taxonomy" id="2705254"/>
    <lineage>
        <taxon>Bacteria</taxon>
        <taxon>Bacillati</taxon>
        <taxon>Actinomycetota</taxon>
        <taxon>Actinomycetes</taxon>
        <taxon>Catenulisporales</taxon>
        <taxon>Catenulisporaceae</taxon>
        <taxon>Catenulispora</taxon>
    </lineage>
</organism>
<dbReference type="Proteomes" id="UP000730482">
    <property type="component" value="Unassembled WGS sequence"/>
</dbReference>
<protein>
    <submittedName>
        <fullName evidence="3">BON domain-containing protein</fullName>
    </submittedName>
</protein>
<evidence type="ECO:0000313" key="4">
    <source>
        <dbReference type="Proteomes" id="UP000730482"/>
    </source>
</evidence>
<keyword evidence="1" id="KW-0732">Signal</keyword>
<dbReference type="PANTHER" id="PTHR34606:SF4">
    <property type="entry name" value="OUTER MEMBRANE LIPOPROTEIN DOLP"/>
    <property type="match status" value="1"/>
</dbReference>
<dbReference type="InterPro" id="IPR007055">
    <property type="entry name" value="BON_dom"/>
</dbReference>
<proteinExistence type="predicted"/>